<evidence type="ECO:0000256" key="2">
    <source>
        <dbReference type="ARBA" id="ARBA00022857"/>
    </source>
</evidence>
<evidence type="ECO:0000256" key="4">
    <source>
        <dbReference type="PIRSR" id="PIRSR000097-1"/>
    </source>
</evidence>
<dbReference type="EMBL" id="SMKZ01000043">
    <property type="protein sequence ID" value="TDE01158.1"/>
    <property type="molecule type" value="Genomic_DNA"/>
</dbReference>
<comment type="caution">
    <text evidence="8">The sequence shown here is derived from an EMBL/GenBank/DDBJ whole genome shotgun (WGS) entry which is preliminary data.</text>
</comment>
<evidence type="ECO:0000259" key="7">
    <source>
        <dbReference type="Pfam" id="PF00248"/>
    </source>
</evidence>
<dbReference type="PANTHER" id="PTHR43827:SF3">
    <property type="entry name" value="NADP-DEPENDENT OXIDOREDUCTASE DOMAIN-CONTAINING PROTEIN"/>
    <property type="match status" value="1"/>
</dbReference>
<dbReference type="Gene3D" id="3.20.20.100">
    <property type="entry name" value="NADP-dependent oxidoreductase domain"/>
    <property type="match status" value="1"/>
</dbReference>
<gene>
    <name evidence="8" type="ORF">E1269_23635</name>
</gene>
<feature type="binding site" evidence="5">
    <location>
        <position position="114"/>
    </location>
    <ligand>
        <name>substrate</name>
    </ligand>
</feature>
<dbReference type="OrthoDB" id="9804790at2"/>
<comment type="similarity">
    <text evidence="1">Belongs to the aldo/keto reductase family.</text>
</comment>
<evidence type="ECO:0000256" key="3">
    <source>
        <dbReference type="ARBA" id="ARBA00023002"/>
    </source>
</evidence>
<dbReference type="RefSeq" id="WP_131899189.1">
    <property type="nucleotide sequence ID" value="NZ_SMKZ01000043.1"/>
</dbReference>
<evidence type="ECO:0000313" key="8">
    <source>
        <dbReference type="EMBL" id="TDE01158.1"/>
    </source>
</evidence>
<proteinExistence type="inferred from homology"/>
<dbReference type="CDD" id="cd19071">
    <property type="entry name" value="AKR_AKR1-5-like"/>
    <property type="match status" value="1"/>
</dbReference>
<dbReference type="PANTHER" id="PTHR43827">
    <property type="entry name" value="2,5-DIKETO-D-GLUCONIC ACID REDUCTASE"/>
    <property type="match status" value="1"/>
</dbReference>
<organism evidence="8 9">
    <name type="scientific">Jiangella asiatica</name>
    <dbReference type="NCBI Taxonomy" id="2530372"/>
    <lineage>
        <taxon>Bacteria</taxon>
        <taxon>Bacillati</taxon>
        <taxon>Actinomycetota</taxon>
        <taxon>Actinomycetes</taxon>
        <taxon>Jiangellales</taxon>
        <taxon>Jiangellaceae</taxon>
        <taxon>Jiangella</taxon>
    </lineage>
</organism>
<feature type="site" description="Lowers pKa of active site Tyr" evidence="6">
    <location>
        <position position="83"/>
    </location>
</feature>
<dbReference type="AlphaFoldDB" id="A0A4V2Z0J1"/>
<name>A0A4V2Z0J1_9ACTN</name>
<dbReference type="Proteomes" id="UP000294739">
    <property type="component" value="Unassembled WGS sequence"/>
</dbReference>
<dbReference type="InParanoid" id="A0A4V2Z0J1"/>
<evidence type="ECO:0000256" key="5">
    <source>
        <dbReference type="PIRSR" id="PIRSR000097-2"/>
    </source>
</evidence>
<dbReference type="InterPro" id="IPR023210">
    <property type="entry name" value="NADP_OxRdtase_dom"/>
</dbReference>
<dbReference type="GO" id="GO:0016616">
    <property type="term" value="F:oxidoreductase activity, acting on the CH-OH group of donors, NAD or NADP as acceptor"/>
    <property type="evidence" value="ECO:0007669"/>
    <property type="project" value="UniProtKB-ARBA"/>
</dbReference>
<dbReference type="InterPro" id="IPR036812">
    <property type="entry name" value="NAD(P)_OxRdtase_dom_sf"/>
</dbReference>
<keyword evidence="2" id="KW-0521">NADP</keyword>
<keyword evidence="3" id="KW-0560">Oxidoreductase</keyword>
<dbReference type="SUPFAM" id="SSF51430">
    <property type="entry name" value="NAD(P)-linked oxidoreductase"/>
    <property type="match status" value="1"/>
</dbReference>
<reference evidence="8 9" key="1">
    <citation type="submission" date="2019-03" db="EMBL/GenBank/DDBJ databases">
        <title>Draft genome sequences of novel Actinobacteria.</title>
        <authorList>
            <person name="Sahin N."/>
            <person name="Ay H."/>
            <person name="Saygin H."/>
        </authorList>
    </citation>
    <scope>NUCLEOTIDE SEQUENCE [LARGE SCALE GENOMIC DNA]</scope>
    <source>
        <strain evidence="8 9">5K138</strain>
    </source>
</reference>
<feature type="active site" description="Proton donor" evidence="4">
    <location>
        <position position="58"/>
    </location>
</feature>
<accession>A0A4V2Z0J1</accession>
<dbReference type="InterPro" id="IPR020471">
    <property type="entry name" value="AKR"/>
</dbReference>
<evidence type="ECO:0000313" key="9">
    <source>
        <dbReference type="Proteomes" id="UP000294739"/>
    </source>
</evidence>
<evidence type="ECO:0000256" key="1">
    <source>
        <dbReference type="ARBA" id="ARBA00007905"/>
    </source>
</evidence>
<dbReference type="PIRSF" id="PIRSF000097">
    <property type="entry name" value="AKR"/>
    <property type="match status" value="1"/>
</dbReference>
<keyword evidence="9" id="KW-1185">Reference proteome</keyword>
<evidence type="ECO:0000256" key="6">
    <source>
        <dbReference type="PIRSR" id="PIRSR000097-3"/>
    </source>
</evidence>
<dbReference type="PRINTS" id="PR00069">
    <property type="entry name" value="ALDKETRDTASE"/>
</dbReference>
<sequence>MTPAPTSSAAELTATLSSGRSLPLLGFGTYQLHGESGQQAIGWAVDAGIRHFDTATSYENEGDLGLALARSGVPRGELFLTSKLPLRCIGREREALERTLQQLQIERLDLWLMHWPVEGPGLVPSWEAMIQLRDAGLVADIGVSNFAVGQIDQIATATGVPPVVNQIRWNPFLYDADVARELAVRDVLISAYTPLRRARLDDAVLLAVASETGATPAQVIVRWHLRRSWSILFRSSARDRIAQNIDVDHVELTDEQMVRLDGRAGTYHFD</sequence>
<dbReference type="FunCoup" id="A0A4V2Z0J1">
    <property type="interactions" value="280"/>
</dbReference>
<dbReference type="Pfam" id="PF00248">
    <property type="entry name" value="Aldo_ket_red"/>
    <property type="match status" value="1"/>
</dbReference>
<protein>
    <submittedName>
        <fullName evidence="8">Aldo/keto reductase</fullName>
    </submittedName>
</protein>
<feature type="domain" description="NADP-dependent oxidoreductase" evidence="7">
    <location>
        <begin position="25"/>
        <end position="261"/>
    </location>
</feature>